<evidence type="ECO:0000313" key="3">
    <source>
        <dbReference type="EMBL" id="MBB3982904.1"/>
    </source>
</evidence>
<sequence length="339" mass="37086">MAMLRAAARLNKELGRHNRLLYWTDCFGSAALGYGALALTILAKPLWLALAAAAVAMLALYRATLFIHEISHMKPGAVPGFRTAWNALIGVPMMVPSFMYEGVHTLHHQRQRYGTAADPEYLPLSHMGPGTLAVFMLTALLAPLGFLIRLVILNPLSLFIPGLRRVVRERLSALAINPQFVRAAPDPAYGRFWRRWDVAASLFAITLLGLVIAGIAPLRAYAIYLGVIAGAMAINQVRTLVAHLWDNEGEEMSLTAQYLDSVNVPPPGLLPGLWAPVGLRYHALHHLLPGMPYHALGEAHRRLVAALPAGSAYGRASYPDLMGLIRRLVMSSFRSRARG</sequence>
<name>A0A7W6DPT3_9SPHN</name>
<keyword evidence="4" id="KW-1185">Reference proteome</keyword>
<dbReference type="EMBL" id="JACIEB010000006">
    <property type="protein sequence ID" value="MBB3982904.1"/>
    <property type="molecule type" value="Genomic_DNA"/>
</dbReference>
<dbReference type="Proteomes" id="UP000552757">
    <property type="component" value="Unassembled WGS sequence"/>
</dbReference>
<comment type="caution">
    <text evidence="3">The sequence shown here is derived from an EMBL/GenBank/DDBJ whole genome shotgun (WGS) entry which is preliminary data.</text>
</comment>
<gene>
    <name evidence="3" type="ORF">GGR44_002584</name>
</gene>
<reference evidence="3 4" key="1">
    <citation type="submission" date="2020-08" db="EMBL/GenBank/DDBJ databases">
        <title>Genomic Encyclopedia of Type Strains, Phase IV (KMG-IV): sequencing the most valuable type-strain genomes for metagenomic binning, comparative biology and taxonomic classification.</title>
        <authorList>
            <person name="Goeker M."/>
        </authorList>
    </citation>
    <scope>NUCLEOTIDE SEQUENCE [LARGE SCALE GENOMIC DNA]</scope>
    <source>
        <strain evidence="3 4">DSM 29348</strain>
    </source>
</reference>
<evidence type="ECO:0000256" key="1">
    <source>
        <dbReference type="SAM" id="Phobius"/>
    </source>
</evidence>
<feature type="transmembrane region" description="Helical" evidence="1">
    <location>
        <begin position="20"/>
        <end position="41"/>
    </location>
</feature>
<feature type="transmembrane region" description="Helical" evidence="1">
    <location>
        <begin position="198"/>
        <end position="216"/>
    </location>
</feature>
<keyword evidence="1" id="KW-0812">Transmembrane</keyword>
<feature type="domain" description="Fatty acid desaturase" evidence="2">
    <location>
        <begin position="46"/>
        <end position="310"/>
    </location>
</feature>
<keyword evidence="1" id="KW-1133">Transmembrane helix</keyword>
<feature type="transmembrane region" description="Helical" evidence="1">
    <location>
        <begin position="80"/>
        <end position="100"/>
    </location>
</feature>
<evidence type="ECO:0000313" key="4">
    <source>
        <dbReference type="Proteomes" id="UP000552757"/>
    </source>
</evidence>
<organism evidence="3 4">
    <name type="scientific">Sphingobium fontiphilum</name>
    <dbReference type="NCBI Taxonomy" id="944425"/>
    <lineage>
        <taxon>Bacteria</taxon>
        <taxon>Pseudomonadati</taxon>
        <taxon>Pseudomonadota</taxon>
        <taxon>Alphaproteobacteria</taxon>
        <taxon>Sphingomonadales</taxon>
        <taxon>Sphingomonadaceae</taxon>
        <taxon>Sphingobium</taxon>
    </lineage>
</organism>
<keyword evidence="1" id="KW-0472">Membrane</keyword>
<accession>A0A7W6DPT3</accession>
<feature type="transmembrane region" description="Helical" evidence="1">
    <location>
        <begin position="47"/>
        <end position="68"/>
    </location>
</feature>
<dbReference type="AlphaFoldDB" id="A0A7W6DPT3"/>
<feature type="transmembrane region" description="Helical" evidence="1">
    <location>
        <begin position="132"/>
        <end position="160"/>
    </location>
</feature>
<dbReference type="GO" id="GO:0006629">
    <property type="term" value="P:lipid metabolic process"/>
    <property type="evidence" value="ECO:0007669"/>
    <property type="project" value="InterPro"/>
</dbReference>
<proteinExistence type="predicted"/>
<dbReference type="Pfam" id="PF00487">
    <property type="entry name" value="FA_desaturase"/>
    <property type="match status" value="1"/>
</dbReference>
<protein>
    <submittedName>
        <fullName evidence="3">Fatty acid desaturase</fullName>
    </submittedName>
</protein>
<dbReference type="InterPro" id="IPR005804">
    <property type="entry name" value="FA_desaturase_dom"/>
</dbReference>
<evidence type="ECO:0000259" key="2">
    <source>
        <dbReference type="Pfam" id="PF00487"/>
    </source>
</evidence>